<proteinExistence type="predicted"/>
<name>A0A1Y5YV11_9BACI</name>
<dbReference type="PANTHER" id="PTHR40051">
    <property type="entry name" value="IG HYPOTHETICAL 15966"/>
    <property type="match status" value="1"/>
</dbReference>
<sequence length="115" mass="13450">MENWGTPKIRGRGMVKWVPFASVTEQFEEIDRMLGEQYKVSKPVITDDTKQLIERALNDSLQCNKEVNMEYYRNGYLHEQYITVTGIDIHSKTVYCTDAYKLNAAFKIDEFTDVK</sequence>
<evidence type="ECO:0000313" key="1">
    <source>
        <dbReference type="EMBL" id="SMD65687.1"/>
    </source>
</evidence>
<reference evidence="2" key="1">
    <citation type="submission" date="2017-04" db="EMBL/GenBank/DDBJ databases">
        <authorList>
            <person name="Criscuolo A."/>
        </authorList>
    </citation>
    <scope>NUCLEOTIDE SEQUENCE [LARGE SCALE GENOMIC DNA]</scope>
</reference>
<dbReference type="InterPro" id="IPR014962">
    <property type="entry name" value="YolD"/>
</dbReference>
<dbReference type="Proteomes" id="UP000194439">
    <property type="component" value="Unassembled WGS sequence"/>
</dbReference>
<evidence type="ECO:0000313" key="2">
    <source>
        <dbReference type="Proteomes" id="UP000194439"/>
    </source>
</evidence>
<dbReference type="AlphaFoldDB" id="A0A1Y5YV11"/>
<dbReference type="PANTHER" id="PTHR40051:SF1">
    <property type="entry name" value="YOLD-LIKE FAMILY PROTEIN"/>
    <property type="match status" value="1"/>
</dbReference>
<accession>A0A1Y5YV11</accession>
<dbReference type="EMBL" id="FWZD01000018">
    <property type="protein sequence ID" value="SMD65687.1"/>
    <property type="molecule type" value="Genomic_DNA"/>
</dbReference>
<dbReference type="RefSeq" id="WP_176374165.1">
    <property type="nucleotide sequence ID" value="NZ_FWZD01000018.1"/>
</dbReference>
<dbReference type="Pfam" id="PF08863">
    <property type="entry name" value="YolD"/>
    <property type="match status" value="1"/>
</dbReference>
<gene>
    <name evidence="1" type="ORF">BACERE00185_00060</name>
</gene>
<protein>
    <submittedName>
        <fullName evidence="1">YolD-like protein</fullName>
    </submittedName>
</protein>
<organism evidence="1 2">
    <name type="scientific">Bacillus mobilis</name>
    <dbReference type="NCBI Taxonomy" id="2026190"/>
    <lineage>
        <taxon>Bacteria</taxon>
        <taxon>Bacillati</taxon>
        <taxon>Bacillota</taxon>
        <taxon>Bacilli</taxon>
        <taxon>Bacillales</taxon>
        <taxon>Bacillaceae</taxon>
        <taxon>Bacillus</taxon>
        <taxon>Bacillus cereus group</taxon>
    </lineage>
</organism>